<name>A0A2Z5TT88_RHOER</name>
<dbReference type="PROSITE" id="PS50901">
    <property type="entry name" value="FTSK"/>
    <property type="match status" value="1"/>
</dbReference>
<geneLocation type="plasmid" evidence="3">
    <name>pRET1100</name>
</geneLocation>
<dbReference type="GO" id="GO:0003677">
    <property type="term" value="F:DNA binding"/>
    <property type="evidence" value="ECO:0007669"/>
    <property type="project" value="InterPro"/>
</dbReference>
<reference evidence="3" key="2">
    <citation type="journal article" date="2018" name="J. Biosci. Bioeng.">
        <title>Isolation of two plasmids, pRET1100 and pRET1200, from Rhodococcus erythropolis IAM1400 and construction of a Rhodococcus-Escherichia coli shuttle vector.</title>
        <authorList>
            <person name="Yamamura E.-T."/>
        </authorList>
    </citation>
    <scope>NUCLEOTIDE SEQUENCE</scope>
    <source>
        <strain evidence="3">IAM 1400</strain>
        <plasmid evidence="3">pRET1100</plasmid>
    </source>
</reference>
<evidence type="ECO:0000259" key="2">
    <source>
        <dbReference type="PROSITE" id="PS50901"/>
    </source>
</evidence>
<dbReference type="EMBL" id="LC331663">
    <property type="protein sequence ID" value="BBA94286.1"/>
    <property type="molecule type" value="Genomic_DNA"/>
</dbReference>
<gene>
    <name evidence="3" type="primary">div</name>
</gene>
<keyword evidence="3" id="KW-0614">Plasmid</keyword>
<feature type="binding site" evidence="1">
    <location>
        <begin position="38"/>
        <end position="45"/>
    </location>
    <ligand>
        <name>ATP</name>
        <dbReference type="ChEBI" id="CHEBI:30616"/>
    </ligand>
</feature>
<keyword evidence="3" id="KW-0131">Cell cycle</keyword>
<dbReference type="Pfam" id="PF01580">
    <property type="entry name" value="FtsK_SpoIIIE"/>
    <property type="match status" value="1"/>
</dbReference>
<dbReference type="AlphaFoldDB" id="A0A2Z5TT88"/>
<protein>
    <submittedName>
        <fullName evidence="3">Putative cell division protein</fullName>
    </submittedName>
</protein>
<organism evidence="3">
    <name type="scientific">Rhodococcus erythropolis</name>
    <name type="common">Arthrobacter picolinophilus</name>
    <dbReference type="NCBI Taxonomy" id="1833"/>
    <lineage>
        <taxon>Bacteria</taxon>
        <taxon>Bacillati</taxon>
        <taxon>Actinomycetota</taxon>
        <taxon>Actinomycetes</taxon>
        <taxon>Mycobacteriales</taxon>
        <taxon>Nocardiaceae</taxon>
        <taxon>Rhodococcus</taxon>
        <taxon>Rhodococcus erythropolis group</taxon>
    </lineage>
</organism>
<dbReference type="RefSeq" id="WP_030538096.1">
    <property type="nucleotide sequence ID" value="NZ_AP018736.1"/>
</dbReference>
<keyword evidence="1" id="KW-0547">Nucleotide-binding</keyword>
<dbReference type="InterPro" id="IPR027417">
    <property type="entry name" value="P-loop_NTPase"/>
</dbReference>
<reference evidence="3" key="1">
    <citation type="journal article" date="2018" name="Biosci. Biotechnol. Biochem.">
        <title>Construction of Rhodococcus expression vectors and expression of the aminoalcohol dehydrogenase gene in Rhodococcus erythropolis.</title>
        <authorList>
            <person name="Yamamura E.-T."/>
        </authorList>
    </citation>
    <scope>NUCLEOTIDE SEQUENCE</scope>
    <source>
        <strain evidence="3">IAM 1400</strain>
        <plasmid evidence="3">pRET1100</plasmid>
    </source>
</reference>
<evidence type="ECO:0000313" key="3">
    <source>
        <dbReference type="EMBL" id="BBA94286.1"/>
    </source>
</evidence>
<evidence type="ECO:0000256" key="1">
    <source>
        <dbReference type="PROSITE-ProRule" id="PRU00289"/>
    </source>
</evidence>
<dbReference type="Gene3D" id="3.40.50.300">
    <property type="entry name" value="P-loop containing nucleotide triphosphate hydrolases"/>
    <property type="match status" value="1"/>
</dbReference>
<keyword evidence="3" id="KW-0132">Cell division</keyword>
<proteinExistence type="predicted"/>
<dbReference type="SUPFAM" id="SSF52540">
    <property type="entry name" value="P-loop containing nucleoside triphosphate hydrolases"/>
    <property type="match status" value="1"/>
</dbReference>
<keyword evidence="1" id="KW-0067">ATP-binding</keyword>
<accession>A0A2Z5TT88</accession>
<dbReference type="InterPro" id="IPR002543">
    <property type="entry name" value="FtsK_dom"/>
</dbReference>
<dbReference type="GO" id="GO:0005524">
    <property type="term" value="F:ATP binding"/>
    <property type="evidence" value="ECO:0007669"/>
    <property type="project" value="UniProtKB-UniRule"/>
</dbReference>
<feature type="domain" description="FtsK" evidence="2">
    <location>
        <begin position="20"/>
        <end position="217"/>
    </location>
</feature>
<sequence>MRKSAGVSRIPIRLGRSQYGEDVGFDLAADAAHIAMQGKTRSGKSQATYNVLAQAAANAAVRVVGSDPTHVLLEPFKHRGVSEPYVVSGLNAQATVDMLGWVKRESDRRIDQMWPLRTDKFSEFGASFPLILVVLEEFPGILEGAADEDAALGRKPAERLAPRISAYVRQIAAQSAKAGIRLLLLSQRAEASIIGGNARSNFGVKMTLRVDEPESVRMLHPSASPEDCALVETFKPGTCLFEKPGEGRQIMRCDFVGEYGRYARAIESSDLRFLATLQQDQAQREFFAEEFGVVDPS</sequence>
<dbReference type="GO" id="GO:0051301">
    <property type="term" value="P:cell division"/>
    <property type="evidence" value="ECO:0007669"/>
    <property type="project" value="UniProtKB-KW"/>
</dbReference>